<name>A0ABV6YN74_UNCEI</name>
<keyword evidence="2" id="KW-1185">Reference proteome</keyword>
<gene>
    <name evidence="1" type="ORF">ACFL2Z_01190</name>
</gene>
<sequence>MASEEITERDREMAQKCVECKMCISAREKPRSIAYWFVRLLERGICPACKAYKKVYGRPAHEAVPPE</sequence>
<organism evidence="1 2">
    <name type="scientific">Eiseniibacteriota bacterium</name>
    <dbReference type="NCBI Taxonomy" id="2212470"/>
    <lineage>
        <taxon>Bacteria</taxon>
        <taxon>Candidatus Eiseniibacteriota</taxon>
    </lineage>
</organism>
<proteinExistence type="predicted"/>
<reference evidence="1 2" key="1">
    <citation type="submission" date="2024-09" db="EMBL/GenBank/DDBJ databases">
        <authorList>
            <person name="D'Angelo T."/>
        </authorList>
    </citation>
    <scope>NUCLEOTIDE SEQUENCE [LARGE SCALE GENOMIC DNA]</scope>
    <source>
        <strain evidence="1">SAG AM-311-F02</strain>
    </source>
</reference>
<accession>A0ABV6YN74</accession>
<comment type="caution">
    <text evidence="1">The sequence shown here is derived from an EMBL/GenBank/DDBJ whole genome shotgun (WGS) entry which is preliminary data.</text>
</comment>
<dbReference type="Proteomes" id="UP001594288">
    <property type="component" value="Unassembled WGS sequence"/>
</dbReference>
<dbReference type="EMBL" id="JBHPEI010000010">
    <property type="protein sequence ID" value="MFC1799514.1"/>
    <property type="molecule type" value="Genomic_DNA"/>
</dbReference>
<protein>
    <submittedName>
        <fullName evidence="1">Uncharacterized protein</fullName>
    </submittedName>
</protein>
<evidence type="ECO:0000313" key="2">
    <source>
        <dbReference type="Proteomes" id="UP001594288"/>
    </source>
</evidence>
<evidence type="ECO:0000313" key="1">
    <source>
        <dbReference type="EMBL" id="MFC1799514.1"/>
    </source>
</evidence>